<keyword evidence="1" id="KW-1133">Transmembrane helix</keyword>
<dbReference type="AlphaFoldDB" id="A0A109BPY1"/>
<feature type="domain" description="DUF883" evidence="2">
    <location>
        <begin position="50"/>
        <end position="73"/>
    </location>
</feature>
<reference evidence="3 4" key="1">
    <citation type="submission" date="2015-10" db="EMBL/GenBank/DDBJ databases">
        <title>Transcriptomic analysis of a linuron degrading triple-species bacterial consortium.</title>
        <authorList>
            <person name="Albers P."/>
        </authorList>
    </citation>
    <scope>NUCLEOTIDE SEQUENCE [LARGE SCALE GENOMIC DNA]</scope>
    <source>
        <strain evidence="3 4">WDL6</strain>
    </source>
</reference>
<feature type="transmembrane region" description="Helical" evidence="1">
    <location>
        <begin position="55"/>
        <end position="72"/>
    </location>
</feature>
<accession>A0A109BPY1</accession>
<evidence type="ECO:0000259" key="2">
    <source>
        <dbReference type="Pfam" id="PF19029"/>
    </source>
</evidence>
<dbReference type="EMBL" id="LMTR01000005">
    <property type="protein sequence ID" value="KWT72631.1"/>
    <property type="molecule type" value="Genomic_DNA"/>
</dbReference>
<name>A0A109BPY1_HYPSL</name>
<evidence type="ECO:0000256" key="1">
    <source>
        <dbReference type="SAM" id="Phobius"/>
    </source>
</evidence>
<keyword evidence="1" id="KW-0472">Membrane</keyword>
<protein>
    <recommendedName>
        <fullName evidence="2">DUF883 domain-containing protein</fullName>
    </recommendedName>
</protein>
<dbReference type="PATRIC" id="fig|121290.4.peg.2027"/>
<dbReference type="RefSeq" id="WP_068458893.1">
    <property type="nucleotide sequence ID" value="NZ_JAEFBX010000003.1"/>
</dbReference>
<sequence>MASYSENKFGAEAERNIRGAANAAQDKIHETVEHAQAVAQEQYDRVADHIRRKPLQSAGIAVGIGFVLALLARR</sequence>
<proteinExistence type="predicted"/>
<keyword evidence="4" id="KW-1185">Reference proteome</keyword>
<dbReference type="InterPro" id="IPR043605">
    <property type="entry name" value="DUF883_C"/>
</dbReference>
<dbReference type="OrthoDB" id="8368551at2"/>
<dbReference type="Pfam" id="PF19029">
    <property type="entry name" value="DUF883_C"/>
    <property type="match status" value="1"/>
</dbReference>
<gene>
    <name evidence="3" type="ORF">APY04_0070</name>
</gene>
<comment type="caution">
    <text evidence="3">The sequence shown here is derived from an EMBL/GenBank/DDBJ whole genome shotgun (WGS) entry which is preliminary data.</text>
</comment>
<dbReference type="Proteomes" id="UP000059074">
    <property type="component" value="Unassembled WGS sequence"/>
</dbReference>
<evidence type="ECO:0000313" key="3">
    <source>
        <dbReference type="EMBL" id="KWT72631.1"/>
    </source>
</evidence>
<dbReference type="STRING" id="121290.APY04_0070"/>
<keyword evidence="1" id="KW-0812">Transmembrane</keyword>
<evidence type="ECO:0000313" key="4">
    <source>
        <dbReference type="Proteomes" id="UP000059074"/>
    </source>
</evidence>
<organism evidence="3 4">
    <name type="scientific">Hyphomicrobium sulfonivorans</name>
    <dbReference type="NCBI Taxonomy" id="121290"/>
    <lineage>
        <taxon>Bacteria</taxon>
        <taxon>Pseudomonadati</taxon>
        <taxon>Pseudomonadota</taxon>
        <taxon>Alphaproteobacteria</taxon>
        <taxon>Hyphomicrobiales</taxon>
        <taxon>Hyphomicrobiaceae</taxon>
        <taxon>Hyphomicrobium</taxon>
    </lineage>
</organism>